<dbReference type="Proteomes" id="UP000006906">
    <property type="component" value="Chromosome 14"/>
</dbReference>
<dbReference type="GO" id="GO:0008061">
    <property type="term" value="F:chitin binding"/>
    <property type="evidence" value="ECO:0007669"/>
    <property type="project" value="UniProtKB-KW"/>
</dbReference>
<name>A0A2K3CXS7_CHLRE</name>
<dbReference type="PANTHER" id="PTHR34997:SF1">
    <property type="entry name" value="PEPTIDOGLYCAN-BINDING LYSIN DOMAIN"/>
    <property type="match status" value="1"/>
</dbReference>
<protein>
    <recommendedName>
        <fullName evidence="3">LysM domain-containing protein</fullName>
    </recommendedName>
</protein>
<sequence length="375" mass="38445">MTASQANLLSGLPTYVPISPTNHGAGFDAVRILNGTTWDGIRTGAGVGGVALRCADAAAQPGDARNWLPLGAPNLIRDSSASNASAFTVAEAFLNQPQIFVCDAGAAISTILVQTVTIDTPPAGSAPVVTSLQFLCASGPPQPTTYASLADVASRYGISVSDLARANPAIFPLGIASAAGRLDAAALNNTEIRIPLVCGPSPLQPPVTTIAASCPLYWPLPNTTKSDAETCGNVARTYYKGNLLQLNSVNGGVCPNASTIAPRRLCIAPLVGISSAAASSSSLQAVKQLTTGTTVQPIGRRRLAQQAQETNSSSCGFGAAGGVVAKGETVTCIESRWVQVGRSCEDLAVAYGLSISTFLSYNPDLACDQLQVREL</sequence>
<evidence type="ECO:0000256" key="2">
    <source>
        <dbReference type="ARBA" id="ARBA00023026"/>
    </source>
</evidence>
<dbReference type="RefSeq" id="XP_042916806.1">
    <property type="nucleotide sequence ID" value="XM_043070133.1"/>
</dbReference>
<dbReference type="GeneID" id="66056216"/>
<proteinExistence type="predicted"/>
<dbReference type="InterPro" id="IPR018392">
    <property type="entry name" value="LysM"/>
</dbReference>
<dbReference type="InterPro" id="IPR052210">
    <property type="entry name" value="LysM1-like"/>
</dbReference>
<dbReference type="AlphaFoldDB" id="A0A2K3CXS7"/>
<dbReference type="EMBL" id="CM008975">
    <property type="protein sequence ID" value="PNW73095.1"/>
    <property type="molecule type" value="Genomic_DNA"/>
</dbReference>
<feature type="domain" description="LysM" evidence="3">
    <location>
        <begin position="148"/>
        <end position="167"/>
    </location>
</feature>
<evidence type="ECO:0000313" key="4">
    <source>
        <dbReference type="EMBL" id="PNW73095.1"/>
    </source>
</evidence>
<dbReference type="KEGG" id="cre:CHLRE_14g618641v5"/>
<dbReference type="InterPro" id="IPR036779">
    <property type="entry name" value="LysM_dom_sf"/>
</dbReference>
<feature type="domain" description="LysM" evidence="3">
    <location>
        <begin position="340"/>
        <end position="372"/>
    </location>
</feature>
<dbReference type="OrthoDB" id="407355at2759"/>
<evidence type="ECO:0000259" key="3">
    <source>
        <dbReference type="Pfam" id="PF01476"/>
    </source>
</evidence>
<dbReference type="PANTHER" id="PTHR34997">
    <property type="entry name" value="AM15"/>
    <property type="match status" value="1"/>
</dbReference>
<accession>A0A2K3CXS7</accession>
<keyword evidence="5" id="KW-1185">Reference proteome</keyword>
<keyword evidence="2" id="KW-0843">Virulence</keyword>
<organism evidence="4 5">
    <name type="scientific">Chlamydomonas reinhardtii</name>
    <name type="common">Chlamydomonas smithii</name>
    <dbReference type="NCBI Taxonomy" id="3055"/>
    <lineage>
        <taxon>Eukaryota</taxon>
        <taxon>Viridiplantae</taxon>
        <taxon>Chlorophyta</taxon>
        <taxon>core chlorophytes</taxon>
        <taxon>Chlorophyceae</taxon>
        <taxon>CS clade</taxon>
        <taxon>Chlamydomonadales</taxon>
        <taxon>Chlamydomonadaceae</taxon>
        <taxon>Chlamydomonas</taxon>
    </lineage>
</organism>
<dbReference type="Gene3D" id="3.10.350.10">
    <property type="entry name" value="LysM domain"/>
    <property type="match status" value="1"/>
</dbReference>
<reference evidence="4 5" key="1">
    <citation type="journal article" date="2007" name="Science">
        <title>The Chlamydomonas genome reveals the evolution of key animal and plant functions.</title>
        <authorList>
            <person name="Merchant S.S."/>
            <person name="Prochnik S.E."/>
            <person name="Vallon O."/>
            <person name="Harris E.H."/>
            <person name="Karpowicz S.J."/>
            <person name="Witman G.B."/>
            <person name="Terry A."/>
            <person name="Salamov A."/>
            <person name="Fritz-Laylin L.K."/>
            <person name="Marechal-Drouard L."/>
            <person name="Marshall W.F."/>
            <person name="Qu L.H."/>
            <person name="Nelson D.R."/>
            <person name="Sanderfoot A.A."/>
            <person name="Spalding M.H."/>
            <person name="Kapitonov V.V."/>
            <person name="Ren Q."/>
            <person name="Ferris P."/>
            <person name="Lindquist E."/>
            <person name="Shapiro H."/>
            <person name="Lucas S.M."/>
            <person name="Grimwood J."/>
            <person name="Schmutz J."/>
            <person name="Cardol P."/>
            <person name="Cerutti H."/>
            <person name="Chanfreau G."/>
            <person name="Chen C.L."/>
            <person name="Cognat V."/>
            <person name="Croft M.T."/>
            <person name="Dent R."/>
            <person name="Dutcher S."/>
            <person name="Fernandez E."/>
            <person name="Fukuzawa H."/>
            <person name="Gonzalez-Ballester D."/>
            <person name="Gonzalez-Halphen D."/>
            <person name="Hallmann A."/>
            <person name="Hanikenne M."/>
            <person name="Hippler M."/>
            <person name="Inwood W."/>
            <person name="Jabbari K."/>
            <person name="Kalanon M."/>
            <person name="Kuras R."/>
            <person name="Lefebvre P.A."/>
            <person name="Lemaire S.D."/>
            <person name="Lobanov A.V."/>
            <person name="Lohr M."/>
            <person name="Manuell A."/>
            <person name="Meier I."/>
            <person name="Mets L."/>
            <person name="Mittag M."/>
            <person name="Mittelmeier T."/>
            <person name="Moroney J.V."/>
            <person name="Moseley J."/>
            <person name="Napoli C."/>
            <person name="Nedelcu A.M."/>
            <person name="Niyogi K."/>
            <person name="Novoselov S.V."/>
            <person name="Paulsen I.T."/>
            <person name="Pazour G."/>
            <person name="Purton S."/>
            <person name="Ral J.P."/>
            <person name="Riano-Pachon D.M."/>
            <person name="Riekhof W."/>
            <person name="Rymarquis L."/>
            <person name="Schroda M."/>
            <person name="Stern D."/>
            <person name="Umen J."/>
            <person name="Willows R."/>
            <person name="Wilson N."/>
            <person name="Zimmer S.L."/>
            <person name="Allmer J."/>
            <person name="Balk J."/>
            <person name="Bisova K."/>
            <person name="Chen C.J."/>
            <person name="Elias M."/>
            <person name="Gendler K."/>
            <person name="Hauser C."/>
            <person name="Lamb M.R."/>
            <person name="Ledford H."/>
            <person name="Long J.C."/>
            <person name="Minagawa J."/>
            <person name="Page M.D."/>
            <person name="Pan J."/>
            <person name="Pootakham W."/>
            <person name="Roje S."/>
            <person name="Rose A."/>
            <person name="Stahlberg E."/>
            <person name="Terauchi A.M."/>
            <person name="Yang P."/>
            <person name="Ball S."/>
            <person name="Bowler C."/>
            <person name="Dieckmann C.L."/>
            <person name="Gladyshev V.N."/>
            <person name="Green P."/>
            <person name="Jorgensen R."/>
            <person name="Mayfield S."/>
            <person name="Mueller-Roeber B."/>
            <person name="Rajamani S."/>
            <person name="Sayre R.T."/>
            <person name="Brokstein P."/>
            <person name="Dubchak I."/>
            <person name="Goodstein D."/>
            <person name="Hornick L."/>
            <person name="Huang Y.W."/>
            <person name="Jhaveri J."/>
            <person name="Luo Y."/>
            <person name="Martinez D."/>
            <person name="Ngau W.C."/>
            <person name="Otillar B."/>
            <person name="Poliakov A."/>
            <person name="Porter A."/>
            <person name="Szajkowski L."/>
            <person name="Werner G."/>
            <person name="Zhou K."/>
            <person name="Grigoriev I.V."/>
            <person name="Rokhsar D.S."/>
            <person name="Grossman A.R."/>
        </authorList>
    </citation>
    <scope>NUCLEOTIDE SEQUENCE [LARGE SCALE GENOMIC DNA]</scope>
    <source>
        <strain evidence="5">CC-503</strain>
    </source>
</reference>
<dbReference type="InParanoid" id="A0A2K3CXS7"/>
<keyword evidence="1" id="KW-0147">Chitin-binding</keyword>
<dbReference type="Pfam" id="PF01476">
    <property type="entry name" value="LysM"/>
    <property type="match status" value="2"/>
</dbReference>
<evidence type="ECO:0000313" key="5">
    <source>
        <dbReference type="Proteomes" id="UP000006906"/>
    </source>
</evidence>
<gene>
    <name evidence="4" type="ORF">CHLRE_14g618641v5</name>
</gene>
<evidence type="ECO:0000256" key="1">
    <source>
        <dbReference type="ARBA" id="ARBA00022669"/>
    </source>
</evidence>
<dbReference type="Gramene" id="PNW73095">
    <property type="protein sequence ID" value="PNW73095"/>
    <property type="gene ID" value="CHLRE_14g618641v5"/>
</dbReference>
<dbReference type="CDD" id="cd00118">
    <property type="entry name" value="LysM"/>
    <property type="match status" value="1"/>
</dbReference>